<dbReference type="SUPFAM" id="SSF102405">
    <property type="entry name" value="MCP/YpsA-like"/>
    <property type="match status" value="1"/>
</dbReference>
<reference evidence="5 6" key="1">
    <citation type="submission" date="2016-11" db="EMBL/GenBank/DDBJ databases">
        <authorList>
            <person name="Jaros S."/>
            <person name="Januszkiewicz K."/>
            <person name="Wedrychowicz H."/>
        </authorList>
    </citation>
    <scope>NUCLEOTIDE SEQUENCE [LARGE SCALE GENOMIC DNA]</scope>
    <source>
        <strain evidence="5 6">DSM 4740</strain>
    </source>
</reference>
<keyword evidence="3" id="KW-0203">Cytokinin biosynthesis</keyword>
<evidence type="ECO:0000313" key="5">
    <source>
        <dbReference type="EMBL" id="SHL86924.1"/>
    </source>
</evidence>
<organism evidence="5 6">
    <name type="scientific">Halomonas cupida</name>
    <dbReference type="NCBI Taxonomy" id="44933"/>
    <lineage>
        <taxon>Bacteria</taxon>
        <taxon>Pseudomonadati</taxon>
        <taxon>Pseudomonadota</taxon>
        <taxon>Gammaproteobacteria</taxon>
        <taxon>Oceanospirillales</taxon>
        <taxon>Halomonadaceae</taxon>
        <taxon>Halomonas</taxon>
    </lineage>
</organism>
<keyword evidence="3" id="KW-0378">Hydrolase</keyword>
<evidence type="ECO:0000313" key="6">
    <source>
        <dbReference type="Proteomes" id="UP000184123"/>
    </source>
</evidence>
<dbReference type="Gene3D" id="3.40.50.450">
    <property type="match status" value="1"/>
</dbReference>
<dbReference type="EC" id="3.2.2.n1" evidence="3"/>
<dbReference type="GO" id="GO:0009691">
    <property type="term" value="P:cytokinin biosynthetic process"/>
    <property type="evidence" value="ECO:0007669"/>
    <property type="project" value="UniProtKB-UniRule"/>
</dbReference>
<evidence type="ECO:0000256" key="3">
    <source>
        <dbReference type="RuleBase" id="RU363015"/>
    </source>
</evidence>
<dbReference type="AlphaFoldDB" id="A0A1M7E5A8"/>
<name>A0A1M7E5A8_9GAMM</name>
<dbReference type="PANTHER" id="PTHR31223:SF70">
    <property type="entry name" value="LOG FAMILY PROTEIN YJL055W"/>
    <property type="match status" value="1"/>
</dbReference>
<gene>
    <name evidence="4" type="ORF">HCU01_07800</name>
    <name evidence="5" type="ORF">SAMN05660971_01630</name>
</gene>
<dbReference type="EMBL" id="BJXU01000027">
    <property type="protein sequence ID" value="GEN22831.1"/>
    <property type="molecule type" value="Genomic_DNA"/>
</dbReference>
<comment type="similarity">
    <text evidence="2 3">Belongs to the LOG family.</text>
</comment>
<protein>
    <recommendedName>
        <fullName evidence="3">Cytokinin riboside 5'-monophosphate phosphoribohydrolase</fullName>
        <ecNumber evidence="3">3.2.2.n1</ecNumber>
    </recommendedName>
</protein>
<dbReference type="PANTHER" id="PTHR31223">
    <property type="entry name" value="LOG FAMILY PROTEIN YJL055W"/>
    <property type="match status" value="1"/>
</dbReference>
<dbReference type="Pfam" id="PF03641">
    <property type="entry name" value="Lysine_decarbox"/>
    <property type="match status" value="1"/>
</dbReference>
<dbReference type="GO" id="GO:0005829">
    <property type="term" value="C:cytosol"/>
    <property type="evidence" value="ECO:0007669"/>
    <property type="project" value="TreeGrafter"/>
</dbReference>
<dbReference type="InterPro" id="IPR005269">
    <property type="entry name" value="LOG"/>
</dbReference>
<proteinExistence type="inferred from homology"/>
<comment type="catalytic activity">
    <reaction evidence="1">
        <text>AMP + H2O = D-ribose 5-phosphate + adenine</text>
        <dbReference type="Rhea" id="RHEA:20129"/>
        <dbReference type="ChEBI" id="CHEBI:15377"/>
        <dbReference type="ChEBI" id="CHEBI:16708"/>
        <dbReference type="ChEBI" id="CHEBI:78346"/>
        <dbReference type="ChEBI" id="CHEBI:456215"/>
        <dbReference type="EC" id="3.2.2.4"/>
    </reaction>
</comment>
<reference evidence="4 7" key="2">
    <citation type="submission" date="2019-07" db="EMBL/GenBank/DDBJ databases">
        <title>Whole genome shotgun sequence of Halomonas cupida NBRC 102219.</title>
        <authorList>
            <person name="Hosoyama A."/>
            <person name="Uohara A."/>
            <person name="Ohji S."/>
            <person name="Ichikawa N."/>
        </authorList>
    </citation>
    <scope>NUCLEOTIDE SEQUENCE [LARGE SCALE GENOMIC DNA]</scope>
    <source>
        <strain evidence="4 7">NBRC 102219</strain>
    </source>
</reference>
<accession>A0A1M7E5A8</accession>
<evidence type="ECO:0000313" key="7">
    <source>
        <dbReference type="Proteomes" id="UP000321726"/>
    </source>
</evidence>
<dbReference type="OrthoDB" id="9801098at2"/>
<dbReference type="STRING" id="44933.SAMN05660971_01630"/>
<dbReference type="RefSeq" id="WP_073434514.1">
    <property type="nucleotide sequence ID" value="NZ_BJXU01000027.1"/>
</dbReference>
<dbReference type="InterPro" id="IPR031100">
    <property type="entry name" value="LOG_fam"/>
</dbReference>
<dbReference type="Proteomes" id="UP000321726">
    <property type="component" value="Unassembled WGS sequence"/>
</dbReference>
<dbReference type="GO" id="GO:0008714">
    <property type="term" value="F:AMP nucleosidase activity"/>
    <property type="evidence" value="ECO:0007669"/>
    <property type="project" value="UniProtKB-EC"/>
</dbReference>
<keyword evidence="7" id="KW-1185">Reference proteome</keyword>
<evidence type="ECO:0000256" key="2">
    <source>
        <dbReference type="ARBA" id="ARBA00006763"/>
    </source>
</evidence>
<evidence type="ECO:0000313" key="4">
    <source>
        <dbReference type="EMBL" id="GEN22831.1"/>
    </source>
</evidence>
<dbReference type="EMBL" id="FRCA01000003">
    <property type="protein sequence ID" value="SHL86924.1"/>
    <property type="molecule type" value="Genomic_DNA"/>
</dbReference>
<dbReference type="Proteomes" id="UP000184123">
    <property type="component" value="Unassembled WGS sequence"/>
</dbReference>
<evidence type="ECO:0000256" key="1">
    <source>
        <dbReference type="ARBA" id="ARBA00000274"/>
    </source>
</evidence>
<sequence length="178" mass="19232">MASICVYLGSRRGEDPSFMAAAKHFGQCLAERGHGLVYGGASVGLMGALADATMAAGGEVTGVMPHHLIDREQAHTGLTQLIRVADMHERKAQMAQRADAFVMLPGGIGTFEEFFESWTWRYLGLHEKPIGVLDTSGFYRPLLDFLDSTVAQGFLNSDTRASVVSATTPEELLDLLLS</sequence>
<dbReference type="NCBIfam" id="TIGR00730">
    <property type="entry name" value="Rossman fold protein, TIGR00730 family"/>
    <property type="match status" value="1"/>
</dbReference>